<feature type="region of interest" description="Disordered" evidence="1">
    <location>
        <begin position="1"/>
        <end position="21"/>
    </location>
</feature>
<evidence type="ECO:0000313" key="3">
    <source>
        <dbReference type="EMBL" id="MBI2875750.1"/>
    </source>
</evidence>
<organism evidence="3 4">
    <name type="scientific">Tectimicrobiota bacterium</name>
    <dbReference type="NCBI Taxonomy" id="2528274"/>
    <lineage>
        <taxon>Bacteria</taxon>
        <taxon>Pseudomonadati</taxon>
        <taxon>Nitrospinota/Tectimicrobiota group</taxon>
        <taxon>Candidatus Tectimicrobiota</taxon>
    </lineage>
</organism>
<name>A0A932CLR4_UNCTE</name>
<feature type="domain" description="Ice-binding protein C-terminal" evidence="2">
    <location>
        <begin position="133"/>
        <end position="156"/>
    </location>
</feature>
<evidence type="ECO:0000259" key="2">
    <source>
        <dbReference type="Pfam" id="PF07589"/>
    </source>
</evidence>
<dbReference type="NCBIfam" id="TIGR02595">
    <property type="entry name" value="PEP_CTERM"/>
    <property type="match status" value="1"/>
</dbReference>
<gene>
    <name evidence="3" type="ORF">HYY20_02585</name>
</gene>
<reference evidence="3" key="1">
    <citation type="submission" date="2020-07" db="EMBL/GenBank/DDBJ databases">
        <title>Huge and variable diversity of episymbiotic CPR bacteria and DPANN archaea in groundwater ecosystems.</title>
        <authorList>
            <person name="He C.Y."/>
            <person name="Keren R."/>
            <person name="Whittaker M."/>
            <person name="Farag I.F."/>
            <person name="Doudna J."/>
            <person name="Cate J.H.D."/>
            <person name="Banfield J.F."/>
        </authorList>
    </citation>
    <scope>NUCLEOTIDE SEQUENCE</scope>
    <source>
        <strain evidence="3">NC_groundwater_672_Ag_B-0.1um_62_36</strain>
    </source>
</reference>
<evidence type="ECO:0000256" key="1">
    <source>
        <dbReference type="SAM" id="MobiDB-lite"/>
    </source>
</evidence>
<dbReference type="Pfam" id="PF07589">
    <property type="entry name" value="PEP-CTERM"/>
    <property type="match status" value="1"/>
</dbReference>
<evidence type="ECO:0000313" key="4">
    <source>
        <dbReference type="Proteomes" id="UP000769766"/>
    </source>
</evidence>
<comment type="caution">
    <text evidence="3">The sequence shown here is derived from an EMBL/GenBank/DDBJ whole genome shotgun (WGS) entry which is preliminary data.</text>
</comment>
<accession>A0A932CLR4</accession>
<dbReference type="Proteomes" id="UP000769766">
    <property type="component" value="Unassembled WGS sequence"/>
</dbReference>
<sequence length="168" mass="17388">MGSSTAINFTKPGDSDVSEEWGYGPAGKGDCCPNEYLYAVNWLSAMTSGVTKFQEGSLGNPPDLDGPDFGLKSSTLSLSVGGVEAIQSQVILTLALSGAIEDLSFLENGVLVEFGSDALFLPGSIEVDTPGGTIPEPGTLLLLGSGLVGLGAMVWRKGWKKAGEKDRS</sequence>
<dbReference type="InterPro" id="IPR013424">
    <property type="entry name" value="Ice-binding_C"/>
</dbReference>
<protein>
    <submittedName>
        <fullName evidence="3">PEP-CTERM sorting domain-containing protein</fullName>
    </submittedName>
</protein>
<dbReference type="AlphaFoldDB" id="A0A932CLR4"/>
<proteinExistence type="predicted"/>
<dbReference type="EMBL" id="JACPRF010000076">
    <property type="protein sequence ID" value="MBI2875750.1"/>
    <property type="molecule type" value="Genomic_DNA"/>
</dbReference>